<organism evidence="3 4">
    <name type="scientific">Sphingosinicella rhizophila</name>
    <dbReference type="NCBI Taxonomy" id="3050082"/>
    <lineage>
        <taxon>Bacteria</taxon>
        <taxon>Pseudomonadati</taxon>
        <taxon>Pseudomonadota</taxon>
        <taxon>Alphaproteobacteria</taxon>
        <taxon>Sphingomonadales</taxon>
        <taxon>Sphingosinicellaceae</taxon>
        <taxon>Sphingosinicella</taxon>
    </lineage>
</organism>
<dbReference type="EMBL" id="JAVUPU010000007">
    <property type="protein sequence ID" value="MDT9600124.1"/>
    <property type="molecule type" value="Genomic_DNA"/>
</dbReference>
<dbReference type="RefSeq" id="WP_315727329.1">
    <property type="nucleotide sequence ID" value="NZ_JAVUPU010000007.1"/>
</dbReference>
<dbReference type="Pfam" id="PF01979">
    <property type="entry name" value="Amidohydro_1"/>
    <property type="match status" value="1"/>
</dbReference>
<keyword evidence="1" id="KW-0732">Signal</keyword>
<gene>
    <name evidence="3" type="ORF">RQX22_14280</name>
</gene>
<sequence>MKFMMWTASMLAAAIASGAAADPPLAKPNDRSGLYDAKTQTTNDLRRLPVAPGTNVPKTNIFITNARLFDGTGVPVRAVDLLIQGDKLVRVGEPGGEPPEGAEVIDARGRTVMPGLIDLHTHLTYVHAFGLPAPLSEESQAGAAIRGAERLRYYAESGITSVRDVASHGMAPFLLKEEVASGAIPGPRIFAAGQLIVGEGGHGTEYYALSTAPGYAEAAVREASGPDEWRAAVRANFKSGADLIKLASHFNQEEVDAAVDEAHRLGLRVTVDSETIYTRMAVDAGVDSIEHPLPRSAETVTLMAKKGIASVPTFVPYQYINSGGGYNGSTSRRFTISDERMFALGAEMKAAGVKLGVGTDVTLDGHHYLPEVYVQELRNFRRLGYSASQALVAATLTNAEILGMDDRLGTLQPGKLADLIIVDGKPDQDIEDLKKVDLVIVGGRIIVRDGRAILPPRIEEKAPFTSAK</sequence>
<dbReference type="Proteomes" id="UP001259572">
    <property type="component" value="Unassembled WGS sequence"/>
</dbReference>
<comment type="caution">
    <text evidence="3">The sequence shown here is derived from an EMBL/GenBank/DDBJ whole genome shotgun (WGS) entry which is preliminary data.</text>
</comment>
<keyword evidence="4" id="KW-1185">Reference proteome</keyword>
<dbReference type="InterPro" id="IPR032466">
    <property type="entry name" value="Metal_Hydrolase"/>
</dbReference>
<feature type="signal peptide" evidence="1">
    <location>
        <begin position="1"/>
        <end position="21"/>
    </location>
</feature>
<feature type="domain" description="Amidohydrolase-related" evidence="2">
    <location>
        <begin position="111"/>
        <end position="445"/>
    </location>
</feature>
<reference evidence="3 4" key="1">
    <citation type="submission" date="2023-05" db="EMBL/GenBank/DDBJ databases">
        <authorList>
            <person name="Guo Y."/>
        </authorList>
    </citation>
    <scope>NUCLEOTIDE SEQUENCE [LARGE SCALE GENOMIC DNA]</scope>
    <source>
        <strain evidence="3 4">GR2756</strain>
    </source>
</reference>
<dbReference type="PANTHER" id="PTHR43135:SF3">
    <property type="entry name" value="ALPHA-D-RIBOSE 1-METHYLPHOSPHONATE 5-TRIPHOSPHATE DIPHOSPHATASE"/>
    <property type="match status" value="1"/>
</dbReference>
<accession>A0ABU3QAH2</accession>
<evidence type="ECO:0000313" key="4">
    <source>
        <dbReference type="Proteomes" id="UP001259572"/>
    </source>
</evidence>
<dbReference type="InterPro" id="IPR051781">
    <property type="entry name" value="Metallo-dep_Hydrolase"/>
</dbReference>
<evidence type="ECO:0000313" key="3">
    <source>
        <dbReference type="EMBL" id="MDT9600124.1"/>
    </source>
</evidence>
<name>A0ABU3QAH2_9SPHN</name>
<evidence type="ECO:0000259" key="2">
    <source>
        <dbReference type="Pfam" id="PF01979"/>
    </source>
</evidence>
<dbReference type="SUPFAM" id="SSF51338">
    <property type="entry name" value="Composite domain of metallo-dependent hydrolases"/>
    <property type="match status" value="1"/>
</dbReference>
<dbReference type="Gene3D" id="2.30.40.10">
    <property type="entry name" value="Urease, subunit C, domain 1"/>
    <property type="match status" value="1"/>
</dbReference>
<protein>
    <submittedName>
        <fullName evidence="3">Amidohydrolase family protein</fullName>
    </submittedName>
</protein>
<dbReference type="SUPFAM" id="SSF51556">
    <property type="entry name" value="Metallo-dependent hydrolases"/>
    <property type="match status" value="1"/>
</dbReference>
<feature type="chain" id="PRO_5047179835" evidence="1">
    <location>
        <begin position="22"/>
        <end position="468"/>
    </location>
</feature>
<dbReference type="PANTHER" id="PTHR43135">
    <property type="entry name" value="ALPHA-D-RIBOSE 1-METHYLPHOSPHONATE 5-TRIPHOSPHATE DIPHOSPHATASE"/>
    <property type="match status" value="1"/>
</dbReference>
<dbReference type="CDD" id="cd01299">
    <property type="entry name" value="Met_dep_hydrolase_A"/>
    <property type="match status" value="1"/>
</dbReference>
<dbReference type="InterPro" id="IPR006680">
    <property type="entry name" value="Amidohydro-rel"/>
</dbReference>
<dbReference type="InterPro" id="IPR011059">
    <property type="entry name" value="Metal-dep_hydrolase_composite"/>
</dbReference>
<proteinExistence type="predicted"/>
<dbReference type="InterPro" id="IPR057744">
    <property type="entry name" value="OTAase-like"/>
</dbReference>
<evidence type="ECO:0000256" key="1">
    <source>
        <dbReference type="SAM" id="SignalP"/>
    </source>
</evidence>
<dbReference type="Gene3D" id="3.20.20.140">
    <property type="entry name" value="Metal-dependent hydrolases"/>
    <property type="match status" value="1"/>
</dbReference>